<organism evidence="3 5">
    <name type="scientific">Marivita cryptomonadis</name>
    <dbReference type="NCBI Taxonomy" id="505252"/>
    <lineage>
        <taxon>Bacteria</taxon>
        <taxon>Pseudomonadati</taxon>
        <taxon>Pseudomonadota</taxon>
        <taxon>Alphaproteobacteria</taxon>
        <taxon>Rhodobacterales</taxon>
        <taxon>Roseobacteraceae</taxon>
        <taxon>Marivita</taxon>
    </lineage>
</organism>
<dbReference type="EMBL" id="JAFBXE010000005">
    <property type="protein sequence ID" value="MBM2412509.1"/>
    <property type="molecule type" value="Genomic_DNA"/>
</dbReference>
<dbReference type="CDD" id="cd00158">
    <property type="entry name" value="RHOD"/>
    <property type="match status" value="1"/>
</dbReference>
<evidence type="ECO:0000313" key="4">
    <source>
        <dbReference type="EMBL" id="MBM2417254.1"/>
    </source>
</evidence>
<evidence type="ECO:0000313" key="6">
    <source>
        <dbReference type="Proteomes" id="UP000809440"/>
    </source>
</evidence>
<comment type="caution">
    <text evidence="3">The sequence shown here is derived from an EMBL/GenBank/DDBJ whole genome shotgun (WGS) entry which is preliminary data.</text>
</comment>
<protein>
    <submittedName>
        <fullName evidence="3">Rhodanese-like domain-containing protein</fullName>
    </submittedName>
</protein>
<sequence>MVSVRRAVIAAGIAAGSPLVAQSSAITEGASAFAFTMNGAEMTITRSGPSCPSSCIQPMIVAAGIDTLGELEVIGFLQNVVSTGAGLLIDVRMPGTFSSGSVPGSVNVPLATFKPDNPYRADLLSALGVSNPETTPNFAAAFSLVIFGNGPDDGAAHDAIQHLLGAGYPPSKIKYYRGGASTWSALGLNISVGQ</sequence>
<dbReference type="RefSeq" id="WP_085627885.1">
    <property type="nucleotide sequence ID" value="NZ_JAFBWU010000005.1"/>
</dbReference>
<dbReference type="Proteomes" id="UP000809440">
    <property type="component" value="Unassembled WGS sequence"/>
</dbReference>
<accession>A0A9Q2S1M6</accession>
<evidence type="ECO:0000256" key="1">
    <source>
        <dbReference type="SAM" id="SignalP"/>
    </source>
</evidence>
<proteinExistence type="predicted"/>
<keyword evidence="1" id="KW-0732">Signal</keyword>
<dbReference type="SUPFAM" id="SSF52821">
    <property type="entry name" value="Rhodanese/Cell cycle control phosphatase"/>
    <property type="match status" value="1"/>
</dbReference>
<dbReference type="InterPro" id="IPR001763">
    <property type="entry name" value="Rhodanese-like_dom"/>
</dbReference>
<dbReference type="SMART" id="SM00450">
    <property type="entry name" value="RHOD"/>
    <property type="match status" value="1"/>
</dbReference>
<dbReference type="Pfam" id="PF00581">
    <property type="entry name" value="Rhodanese"/>
    <property type="match status" value="1"/>
</dbReference>
<dbReference type="AlphaFoldDB" id="A0A9Q2S1M6"/>
<dbReference type="OrthoDB" id="9784513at2"/>
<name>A0A9Q2S1M6_9RHOB</name>
<dbReference type="PROSITE" id="PS50206">
    <property type="entry name" value="RHODANESE_3"/>
    <property type="match status" value="1"/>
</dbReference>
<dbReference type="InterPro" id="IPR036873">
    <property type="entry name" value="Rhodanese-like_dom_sf"/>
</dbReference>
<dbReference type="Gene3D" id="3.40.250.10">
    <property type="entry name" value="Rhodanese-like domain"/>
    <property type="match status" value="1"/>
</dbReference>
<feature type="chain" id="PRO_5040131885" evidence="1">
    <location>
        <begin position="22"/>
        <end position="194"/>
    </location>
</feature>
<gene>
    <name evidence="3" type="ORF">JQX41_09375</name>
    <name evidence="4" type="ORF">JQX48_09760</name>
</gene>
<evidence type="ECO:0000259" key="2">
    <source>
        <dbReference type="PROSITE" id="PS50206"/>
    </source>
</evidence>
<dbReference type="GeneID" id="62639596"/>
<keyword evidence="6" id="KW-1185">Reference proteome</keyword>
<reference evidence="3 6" key="1">
    <citation type="submission" date="2021-01" db="EMBL/GenBank/DDBJ databases">
        <title>Diatom-associated Roseobacters Show Island Model of Population Structure.</title>
        <authorList>
            <person name="Qu L."/>
            <person name="Feng X."/>
            <person name="Chen Y."/>
            <person name="Li L."/>
            <person name="Wang X."/>
            <person name="Hu Z."/>
            <person name="Wang H."/>
            <person name="Luo H."/>
        </authorList>
    </citation>
    <scope>NUCLEOTIDE SEQUENCE</scope>
    <source>
        <strain evidence="4 6">CC28-63</strain>
        <strain evidence="3">CC28-69</strain>
    </source>
</reference>
<evidence type="ECO:0000313" key="3">
    <source>
        <dbReference type="EMBL" id="MBM2412509.1"/>
    </source>
</evidence>
<evidence type="ECO:0000313" key="5">
    <source>
        <dbReference type="Proteomes" id="UP000755667"/>
    </source>
</evidence>
<dbReference type="Proteomes" id="UP000755667">
    <property type="component" value="Unassembled WGS sequence"/>
</dbReference>
<dbReference type="EMBL" id="JAFBXF010000005">
    <property type="protein sequence ID" value="MBM2417254.1"/>
    <property type="molecule type" value="Genomic_DNA"/>
</dbReference>
<feature type="signal peptide" evidence="1">
    <location>
        <begin position="1"/>
        <end position="21"/>
    </location>
</feature>
<feature type="domain" description="Rhodanese" evidence="2">
    <location>
        <begin position="82"/>
        <end position="192"/>
    </location>
</feature>